<dbReference type="InterPro" id="IPR029063">
    <property type="entry name" value="SAM-dependent_MTases_sf"/>
</dbReference>
<dbReference type="HOGENOM" id="CLU_093128_0_0_0"/>
<organism evidence="1 2">
    <name type="scientific">Fervidobacterium pennivorans (strain DSM 9078 / Ven5)</name>
    <dbReference type="NCBI Taxonomy" id="771875"/>
    <lineage>
        <taxon>Bacteria</taxon>
        <taxon>Thermotogati</taxon>
        <taxon>Thermotogota</taxon>
        <taxon>Thermotogae</taxon>
        <taxon>Thermotogales</taxon>
        <taxon>Fervidobacteriaceae</taxon>
        <taxon>Fervidobacterium</taxon>
    </lineage>
</organism>
<dbReference type="InterPro" id="IPR007536">
    <property type="entry name" value="16SrRNA_methylTrfase_J"/>
</dbReference>
<keyword evidence="2" id="KW-1185">Reference proteome</keyword>
<gene>
    <name evidence="1" type="ordered locus">Ferpe_2040</name>
</gene>
<dbReference type="GO" id="GO:0008990">
    <property type="term" value="F:rRNA (guanine-N2-)-methyltransferase activity"/>
    <property type="evidence" value="ECO:0007669"/>
    <property type="project" value="InterPro"/>
</dbReference>
<name>H9UEZ4_FERPD</name>
<dbReference type="RefSeq" id="WP_014452514.1">
    <property type="nucleotide sequence ID" value="NC_017095.1"/>
</dbReference>
<dbReference type="SUPFAM" id="SSF53335">
    <property type="entry name" value="S-adenosyl-L-methionine-dependent methyltransferases"/>
    <property type="match status" value="1"/>
</dbReference>
<dbReference type="KEGG" id="fpe:Ferpe_2040"/>
<dbReference type="EMBL" id="CP003260">
    <property type="protein sequence ID" value="AFG36087.1"/>
    <property type="molecule type" value="Genomic_DNA"/>
</dbReference>
<dbReference type="Pfam" id="PF04445">
    <property type="entry name" value="SAM_MT"/>
    <property type="match status" value="1"/>
</dbReference>
<dbReference type="eggNOG" id="COG4123">
    <property type="taxonomic scope" value="Bacteria"/>
</dbReference>
<dbReference type="PATRIC" id="fig|771875.3.peg.2068"/>
<dbReference type="STRING" id="771875.Ferpe_2040"/>
<protein>
    <submittedName>
        <fullName evidence="1">O-methyltransferase</fullName>
    </submittedName>
</protein>
<accession>H9UEZ4</accession>
<dbReference type="PANTHER" id="PTHR36112:SF1">
    <property type="entry name" value="RIBOSOMAL RNA SMALL SUBUNIT METHYLTRANSFERASE J"/>
    <property type="match status" value="1"/>
</dbReference>
<dbReference type="Proteomes" id="UP000007384">
    <property type="component" value="Chromosome"/>
</dbReference>
<evidence type="ECO:0000313" key="2">
    <source>
        <dbReference type="Proteomes" id="UP000007384"/>
    </source>
</evidence>
<evidence type="ECO:0000313" key="1">
    <source>
        <dbReference type="EMBL" id="AFG36087.1"/>
    </source>
</evidence>
<dbReference type="PANTHER" id="PTHR36112">
    <property type="entry name" value="RIBOSOMAL RNA SMALL SUBUNIT METHYLTRANSFERASE J"/>
    <property type="match status" value="1"/>
</dbReference>
<proteinExistence type="predicted"/>
<sequence>MKQRMVNENSTNISNWERNQTKGEEYSVVITTSHNPSKEAVELAKKLSQDFCIPYYNRRHLSERVKEGKVKIYYVVDNNLQLSVVTPTGRLFFHPGMAKIRMENYKRDGRDLLLEALKPSSEDIIYDATFGLGMDAVFMAHFVKQVVGTEVSVHIYRVVSYGLTKYQSKEEWINVAIKKIVLFNEDMKSFMKRQPDKSFDIVYCDPMFENPVYESSALNPLRPLASYDTIDTSTVEEMMRIARKRIVIKTLVKDSLLERLSVKFDRVITSKRSGLVYACIDLDR</sequence>
<dbReference type="AlphaFoldDB" id="H9UEZ4"/>
<reference evidence="1" key="1">
    <citation type="submission" date="2012-03" db="EMBL/GenBank/DDBJ databases">
        <title>Complete sequence of Fervidobacterium pennivorans DSM 9078.</title>
        <authorList>
            <consortium name="US DOE Joint Genome Institute"/>
            <person name="Lucas S."/>
            <person name="Han J."/>
            <person name="Lapidus A."/>
            <person name="Cheng J.-F."/>
            <person name="Goodwin L."/>
            <person name="Pitluck S."/>
            <person name="Peters L."/>
            <person name="Ovchinnikova G."/>
            <person name="Lu M."/>
            <person name="Detter J.C."/>
            <person name="Han C."/>
            <person name="Tapia R."/>
            <person name="Land M."/>
            <person name="Hauser L."/>
            <person name="Kyrpides N."/>
            <person name="Ivanova N."/>
            <person name="Pagani I."/>
            <person name="Noll K.M."/>
            <person name="Woyke T."/>
        </authorList>
    </citation>
    <scope>NUCLEOTIDE SEQUENCE</scope>
    <source>
        <strain evidence="1">DSM 9078</strain>
    </source>
</reference>
<dbReference type="Gene3D" id="3.40.50.150">
    <property type="entry name" value="Vaccinia Virus protein VP39"/>
    <property type="match status" value="1"/>
</dbReference>